<dbReference type="GeneID" id="24136071"/>
<organism evidence="1 2">
    <name type="scientific">Saprolegnia parasitica (strain CBS 223.65)</name>
    <dbReference type="NCBI Taxonomy" id="695850"/>
    <lineage>
        <taxon>Eukaryota</taxon>
        <taxon>Sar</taxon>
        <taxon>Stramenopiles</taxon>
        <taxon>Oomycota</taxon>
        <taxon>Saprolegniomycetes</taxon>
        <taxon>Saprolegniales</taxon>
        <taxon>Saprolegniaceae</taxon>
        <taxon>Saprolegnia</taxon>
    </lineage>
</organism>
<dbReference type="KEGG" id="spar:SPRG_14256"/>
<dbReference type="EMBL" id="KK583337">
    <property type="protein sequence ID" value="KDO19729.1"/>
    <property type="molecule type" value="Genomic_DNA"/>
</dbReference>
<dbReference type="AlphaFoldDB" id="A0A067BMQ0"/>
<dbReference type="OrthoDB" id="10486025at2759"/>
<evidence type="ECO:0000313" key="1">
    <source>
        <dbReference type="EMBL" id="KDO19729.1"/>
    </source>
</evidence>
<accession>A0A067BMQ0</accession>
<protein>
    <submittedName>
        <fullName evidence="1">Uncharacterized protein</fullName>
    </submittedName>
</protein>
<reference evidence="1 2" key="1">
    <citation type="journal article" date="2013" name="PLoS Genet.">
        <title>Distinctive expansion of potential virulence genes in the genome of the oomycete fish pathogen Saprolegnia parasitica.</title>
        <authorList>
            <person name="Jiang R.H."/>
            <person name="de Bruijn I."/>
            <person name="Haas B.J."/>
            <person name="Belmonte R."/>
            <person name="Lobach L."/>
            <person name="Christie J."/>
            <person name="van den Ackerveken G."/>
            <person name="Bottin A."/>
            <person name="Bulone V."/>
            <person name="Diaz-Moreno S.M."/>
            <person name="Dumas B."/>
            <person name="Fan L."/>
            <person name="Gaulin E."/>
            <person name="Govers F."/>
            <person name="Grenville-Briggs L.J."/>
            <person name="Horner N.R."/>
            <person name="Levin J.Z."/>
            <person name="Mammella M."/>
            <person name="Meijer H.J."/>
            <person name="Morris P."/>
            <person name="Nusbaum C."/>
            <person name="Oome S."/>
            <person name="Phillips A.J."/>
            <person name="van Rooyen D."/>
            <person name="Rzeszutek E."/>
            <person name="Saraiva M."/>
            <person name="Secombes C.J."/>
            <person name="Seidl M.F."/>
            <person name="Snel B."/>
            <person name="Stassen J.H."/>
            <person name="Sykes S."/>
            <person name="Tripathy S."/>
            <person name="van den Berg H."/>
            <person name="Vega-Arreguin J.C."/>
            <person name="Wawra S."/>
            <person name="Young S.K."/>
            <person name="Zeng Q."/>
            <person name="Dieguez-Uribeondo J."/>
            <person name="Russ C."/>
            <person name="Tyler B.M."/>
            <person name="van West P."/>
        </authorList>
    </citation>
    <scope>NUCLEOTIDE SEQUENCE [LARGE SCALE GENOMIC DNA]</scope>
    <source>
        <strain evidence="1 2">CBS 223.65</strain>
    </source>
</reference>
<dbReference type="OMA" id="MYTEHRI"/>
<dbReference type="Proteomes" id="UP000030745">
    <property type="component" value="Unassembled WGS sequence"/>
</dbReference>
<sequence length="204" mass="22073">MDDFSGELEATRRATATTILESKHKDMPTSFMYTEHRIDLAHPVVPEPSAEFLAGQRDGFLYIVDERTGLPILDHEHYPLVVPHPEPDDREKFICSLLGPCNCGIKFMKAAKAVATVVPALGAAVPILESALNGLKAVVMGAFYTEDVLSRTFEEIVRAGDPDGNYAGVVQHARDDGSVFWAQPLDVQATPTTNEPAAPGANDA</sequence>
<dbReference type="VEuPathDB" id="FungiDB:SPRG_14256"/>
<name>A0A067BMQ0_SAPPC</name>
<proteinExistence type="predicted"/>
<dbReference type="RefSeq" id="XP_012209588.1">
    <property type="nucleotide sequence ID" value="XM_012354198.1"/>
</dbReference>
<gene>
    <name evidence="1" type="ORF">SPRG_14256</name>
</gene>
<evidence type="ECO:0000313" key="2">
    <source>
        <dbReference type="Proteomes" id="UP000030745"/>
    </source>
</evidence>
<keyword evidence="2" id="KW-1185">Reference proteome</keyword>